<accession>A0A3M7TQE4</accession>
<keyword evidence="2" id="KW-1185">Reference proteome</keyword>
<protein>
    <submittedName>
        <fullName evidence="1">Uncharacterized protein</fullName>
    </submittedName>
</protein>
<name>A0A3M7TQE4_9BACI</name>
<dbReference type="Proteomes" id="UP000278746">
    <property type="component" value="Unassembled WGS sequence"/>
</dbReference>
<evidence type="ECO:0000313" key="1">
    <source>
        <dbReference type="EMBL" id="RNA67641.1"/>
    </source>
</evidence>
<sequence length="149" mass="16486">MDNYMNIISGRLSKLLDKRVSVPISDDLLLGVLTRTKVKNVTIEAVTITDEIIMISGRVKKAGLSIPCAITLAPSETTGRTVYFDVIKTKPLNMKWIHKSIFNRPPHITYDKGEVGIDLNQITIVERIPVGRIKGFTVKEGVLVVEVGV</sequence>
<organism evidence="1 2">
    <name type="scientific">Alteribacter keqinensis</name>
    <dbReference type="NCBI Taxonomy" id="2483800"/>
    <lineage>
        <taxon>Bacteria</taxon>
        <taxon>Bacillati</taxon>
        <taxon>Bacillota</taxon>
        <taxon>Bacilli</taxon>
        <taxon>Bacillales</taxon>
        <taxon>Bacillaceae</taxon>
        <taxon>Alteribacter</taxon>
    </lineage>
</organism>
<proteinExistence type="predicted"/>
<comment type="caution">
    <text evidence="1">The sequence shown here is derived from an EMBL/GenBank/DDBJ whole genome shotgun (WGS) entry which is preliminary data.</text>
</comment>
<gene>
    <name evidence="1" type="ORF">EBO34_13030</name>
</gene>
<dbReference type="OrthoDB" id="2852236at2"/>
<reference evidence="1 2" key="1">
    <citation type="submission" date="2018-10" db="EMBL/GenBank/DDBJ databases">
        <title>Bacillus Keqinensis sp. nov., a moderately halophilic bacterium isolated from a saline-alkaline lake.</title>
        <authorList>
            <person name="Wang H."/>
        </authorList>
    </citation>
    <scope>NUCLEOTIDE SEQUENCE [LARGE SCALE GENOMIC DNA]</scope>
    <source>
        <strain evidence="1 2">KQ-3</strain>
    </source>
</reference>
<dbReference type="EMBL" id="RHIB01000002">
    <property type="protein sequence ID" value="RNA67641.1"/>
    <property type="molecule type" value="Genomic_DNA"/>
</dbReference>
<dbReference type="RefSeq" id="WP_122899244.1">
    <property type="nucleotide sequence ID" value="NZ_RHIB01000002.1"/>
</dbReference>
<evidence type="ECO:0000313" key="2">
    <source>
        <dbReference type="Proteomes" id="UP000278746"/>
    </source>
</evidence>
<dbReference type="AlphaFoldDB" id="A0A3M7TQE4"/>